<comment type="caution">
    <text evidence="1">The sequence shown here is derived from an EMBL/GenBank/DDBJ whole genome shotgun (WGS) entry which is preliminary data.</text>
</comment>
<proteinExistence type="predicted"/>
<protein>
    <submittedName>
        <fullName evidence="1">Uncharacterized protein</fullName>
    </submittedName>
</protein>
<organism evidence="1">
    <name type="scientific">Ophidiomyces ophidiicola</name>
    <dbReference type="NCBI Taxonomy" id="1387563"/>
    <lineage>
        <taxon>Eukaryota</taxon>
        <taxon>Fungi</taxon>
        <taxon>Dikarya</taxon>
        <taxon>Ascomycota</taxon>
        <taxon>Pezizomycotina</taxon>
        <taxon>Eurotiomycetes</taxon>
        <taxon>Eurotiomycetidae</taxon>
        <taxon>Onygenales</taxon>
        <taxon>Onygenaceae</taxon>
        <taxon>Ophidiomyces</taxon>
    </lineage>
</organism>
<sequence length="563" mass="60769">MPPKAANNRQPASQDTRNSGSPAARPSEAASDALRHSVPARATPTARGGPVQRLQTLKKRTPSGSLVPLNPDGTAPKPTLRYQPKAVARRSKEERDAREQLEAERQRERIADAVATRRATERSDRGRGRGRGRGGAFGRVTSDVGGPLGSGKSSRTNGKYRQFGGKHSRIEGFGDAERADVSSDEESDHGPKFSIDQINIHTDSESETGEPDKGKAPAAAAGPASAGARGLRPIRVERMEHVDRNLDMNTEESSSKSAELRRQAKQKSGKGDSLFVESDEEEAAAGADDVQMADEDQHVQIKDEPTDADSRIPGDIPTTTDTPADDAGPKKPQRSRKQAATKNPRSKLKTEEERREYDQHEQDVEELKQALGNIHTADVVANNEGDDESIAKVEAIKDERQGRLFLLQFPPLTPNLIVPSTEPNNPDEAMVVEGASTHTQEAITIKHENGTTSSSITLNESTNLPIPSKSASAAPLITAENNHLPPGRVGKLQIHRSGRATVDWGGITFELNKGSDVDFLQDAVVASDSKPGETGAADRRIWAMSQVSGKFVVTPDWDRLLGE</sequence>
<accession>A0ACB8V029</accession>
<dbReference type="EMBL" id="JALBCA010000025">
    <property type="protein sequence ID" value="KAI2389263.1"/>
    <property type="molecule type" value="Genomic_DNA"/>
</dbReference>
<gene>
    <name evidence="1" type="ORF">LOY88_002230</name>
</gene>
<name>A0ACB8V029_9EURO</name>
<reference evidence="1" key="1">
    <citation type="journal article" date="2022" name="bioRxiv">
        <title>Population genetic analysis of Ophidiomyces ophidiicola, the causative agent of snake fungal disease, indicates recent introductions to the USA.</title>
        <authorList>
            <person name="Ladner J.T."/>
            <person name="Palmer J.M."/>
            <person name="Ettinger C.L."/>
            <person name="Stajich J.E."/>
            <person name="Farrell T.M."/>
            <person name="Glorioso B.M."/>
            <person name="Lawson B."/>
            <person name="Price S.J."/>
            <person name="Stengle A.G."/>
            <person name="Grear D.A."/>
            <person name="Lorch J.M."/>
        </authorList>
    </citation>
    <scope>NUCLEOTIDE SEQUENCE</scope>
    <source>
        <strain evidence="1">NWHC 24266-5</strain>
    </source>
</reference>
<evidence type="ECO:0000313" key="1">
    <source>
        <dbReference type="EMBL" id="KAI2389263.1"/>
    </source>
</evidence>